<dbReference type="SUPFAM" id="SSF52540">
    <property type="entry name" value="P-loop containing nucleoside triphosphate hydrolases"/>
    <property type="match status" value="1"/>
</dbReference>
<evidence type="ECO:0000256" key="2">
    <source>
        <dbReference type="ARBA" id="ARBA00022741"/>
    </source>
</evidence>
<dbReference type="KEGG" id="nlo:107217138"/>
<dbReference type="PANTHER" id="PTHR10229">
    <property type="entry name" value="GTP-BINDING PROTEIN HFLX"/>
    <property type="match status" value="1"/>
</dbReference>
<sequence>MFSLRNLTRRASGMVKRSLPIKRKTCVATFMVINRRAHETTEKEKDELEDEEYDELSSRFLGIAPGGHGALVLQPYIKWGANKKRNTTPELQLEEAVTLLKTLQNWRVVDKMCVSLMNLKKKELLGKGNLESLKIKVRSNPEITAVFISTNLLQQVQIQELRHILGVPVYDRYSIVVQIFRAHAKSQEAKLQVAIAEIPYMWMKLNVVKETREEHVGTFESHRKLLQVRETKLKNALLKLKAQRHLLRSKRLQNKIPTIAVVGYTNAGKTSLIKALTGDSSLHPRNYLFATLDVTIHQGTLPSRLKVLFVDTIGFIQDVPATLIEPFVATLEDAMNADIILNVHDASHPDRQAQMDHMQATLKGLIKDQVVINVANKIDRISEDIPRLNMLGVSATKLIGIDGLRDELDKSILGATGRTIVRIRVQSGSRASAWLYKETTVTNVEADPENAQYLFMDVITTELQLKMFRVFLKKYE</sequence>
<evidence type="ECO:0000256" key="3">
    <source>
        <dbReference type="ARBA" id="ARBA00022842"/>
    </source>
</evidence>
<evidence type="ECO:0000256" key="1">
    <source>
        <dbReference type="ARBA" id="ARBA00022723"/>
    </source>
</evidence>
<dbReference type="Pfam" id="PF01926">
    <property type="entry name" value="MMR_HSR1"/>
    <property type="match status" value="1"/>
</dbReference>
<dbReference type="Pfam" id="PF16360">
    <property type="entry name" value="GTP-bdg_M"/>
    <property type="match status" value="1"/>
</dbReference>
<dbReference type="InterPro" id="IPR030394">
    <property type="entry name" value="G_HFLX_dom"/>
</dbReference>
<dbReference type="InterPro" id="IPR006073">
    <property type="entry name" value="GTP-bd"/>
</dbReference>
<dbReference type="GO" id="GO:0046872">
    <property type="term" value="F:metal ion binding"/>
    <property type="evidence" value="ECO:0007669"/>
    <property type="project" value="UniProtKB-KW"/>
</dbReference>
<evidence type="ECO:0000256" key="4">
    <source>
        <dbReference type="ARBA" id="ARBA00023134"/>
    </source>
</evidence>
<dbReference type="InterPro" id="IPR042108">
    <property type="entry name" value="GTPase_HflX_N_sf"/>
</dbReference>
<dbReference type="InterPro" id="IPR016496">
    <property type="entry name" value="GTPase_HflX"/>
</dbReference>
<feature type="binding site" evidence="6">
    <location>
        <position position="291"/>
    </location>
    <ligand>
        <name>Mg(2+)</name>
        <dbReference type="ChEBI" id="CHEBI:18420"/>
    </ligand>
</feature>
<gene>
    <name evidence="9" type="primary">LOC107217138</name>
</gene>
<feature type="binding site" evidence="5">
    <location>
        <begin position="311"/>
        <end position="314"/>
    </location>
    <ligand>
        <name>GTP</name>
        <dbReference type="ChEBI" id="CHEBI:37565"/>
    </ligand>
</feature>
<dbReference type="Gene3D" id="3.40.50.11060">
    <property type="entry name" value="GTPase HflX, N-terminal domain"/>
    <property type="match status" value="1"/>
</dbReference>
<keyword evidence="3 6" id="KW-0460">Magnesium</keyword>
<reference evidence="9" key="1">
    <citation type="submission" date="2025-08" db="UniProtKB">
        <authorList>
            <consortium name="RefSeq"/>
        </authorList>
    </citation>
    <scope>IDENTIFICATION</scope>
    <source>
        <tissue evidence="9">Thorax and Abdomen</tissue>
    </source>
</reference>
<dbReference type="PANTHER" id="PTHR10229:SF0">
    <property type="entry name" value="GTP-BINDING PROTEIN 6-RELATED"/>
    <property type="match status" value="1"/>
</dbReference>
<evidence type="ECO:0000256" key="5">
    <source>
        <dbReference type="PIRSR" id="PIRSR006809-1"/>
    </source>
</evidence>
<dbReference type="RefSeq" id="XP_015509997.2">
    <property type="nucleotide sequence ID" value="XM_015654511.2"/>
</dbReference>
<name>A0A6J0B735_NEOLC</name>
<dbReference type="GO" id="GO:0005525">
    <property type="term" value="F:GTP binding"/>
    <property type="evidence" value="ECO:0007669"/>
    <property type="project" value="UniProtKB-KW"/>
</dbReference>
<dbReference type="InterPro" id="IPR027417">
    <property type="entry name" value="P-loop_NTPase"/>
</dbReference>
<dbReference type="AlphaFoldDB" id="A0A6J0B735"/>
<dbReference type="GO" id="GO:0043022">
    <property type="term" value="F:ribosome binding"/>
    <property type="evidence" value="ECO:0007669"/>
    <property type="project" value="TreeGrafter"/>
</dbReference>
<feature type="binding site" evidence="5">
    <location>
        <begin position="263"/>
        <end position="270"/>
    </location>
    <ligand>
        <name>GTP</name>
        <dbReference type="ChEBI" id="CHEBI:37565"/>
    </ligand>
</feature>
<dbReference type="GO" id="GO:0005737">
    <property type="term" value="C:cytoplasm"/>
    <property type="evidence" value="ECO:0007669"/>
    <property type="project" value="TreeGrafter"/>
</dbReference>
<proteinExistence type="predicted"/>
<dbReference type="GeneID" id="107217138"/>
<dbReference type="InParanoid" id="A0A6J0B735"/>
<feature type="binding site" evidence="6">
    <location>
        <position position="270"/>
    </location>
    <ligand>
        <name>Mg(2+)</name>
        <dbReference type="ChEBI" id="CHEBI:18420"/>
    </ligand>
</feature>
<evidence type="ECO:0000259" key="7">
    <source>
        <dbReference type="PROSITE" id="PS51705"/>
    </source>
</evidence>
<dbReference type="InterPro" id="IPR032305">
    <property type="entry name" value="GTP-bd_M"/>
</dbReference>
<accession>A0A6J0B735</accession>
<keyword evidence="1 6" id="KW-0479">Metal-binding</keyword>
<dbReference type="CDD" id="cd01878">
    <property type="entry name" value="HflX"/>
    <property type="match status" value="1"/>
</dbReference>
<evidence type="ECO:0000313" key="9">
    <source>
        <dbReference type="RefSeq" id="XP_015509997.2"/>
    </source>
</evidence>
<feature type="binding site" evidence="5">
    <location>
        <begin position="289"/>
        <end position="293"/>
    </location>
    <ligand>
        <name>GTP</name>
        <dbReference type="ChEBI" id="CHEBI:37565"/>
    </ligand>
</feature>
<keyword evidence="2 5" id="KW-0547">Nucleotide-binding</keyword>
<dbReference type="Gene3D" id="3.40.50.300">
    <property type="entry name" value="P-loop containing nucleotide triphosphate hydrolases"/>
    <property type="match status" value="1"/>
</dbReference>
<comment type="cofactor">
    <cofactor evidence="6">
        <name>Mg(2+)</name>
        <dbReference type="ChEBI" id="CHEBI:18420"/>
    </cofactor>
</comment>
<evidence type="ECO:0000313" key="8">
    <source>
        <dbReference type="Proteomes" id="UP000829291"/>
    </source>
</evidence>
<dbReference type="InterPro" id="IPR025121">
    <property type="entry name" value="GTPase_HflX_N"/>
</dbReference>
<protein>
    <submittedName>
        <fullName evidence="9">GTP-binding protein 6</fullName>
    </submittedName>
</protein>
<feature type="domain" description="Hflx-type G" evidence="7">
    <location>
        <begin position="257"/>
        <end position="416"/>
    </location>
</feature>
<dbReference type="OrthoDB" id="10268034at2759"/>
<feature type="binding site" evidence="5">
    <location>
        <begin position="376"/>
        <end position="379"/>
    </location>
    <ligand>
        <name>GTP</name>
        <dbReference type="ChEBI" id="CHEBI:37565"/>
    </ligand>
</feature>
<keyword evidence="8" id="KW-1185">Reference proteome</keyword>
<dbReference type="FunCoup" id="A0A6J0B735">
    <property type="interactions" value="315"/>
</dbReference>
<dbReference type="Pfam" id="PF13167">
    <property type="entry name" value="GTP-bdg_N"/>
    <property type="match status" value="1"/>
</dbReference>
<dbReference type="Proteomes" id="UP000829291">
    <property type="component" value="Chromosome 5"/>
</dbReference>
<dbReference type="NCBIfam" id="TIGR03156">
    <property type="entry name" value="GTP_HflX"/>
    <property type="match status" value="1"/>
</dbReference>
<keyword evidence="4 5" id="KW-0342">GTP-binding</keyword>
<evidence type="ECO:0000256" key="6">
    <source>
        <dbReference type="PIRSR" id="PIRSR006809-2"/>
    </source>
</evidence>
<feature type="binding site" evidence="5">
    <location>
        <begin position="394"/>
        <end position="396"/>
    </location>
    <ligand>
        <name>GTP</name>
        <dbReference type="ChEBI" id="CHEBI:37565"/>
    </ligand>
</feature>
<organism evidence="9">
    <name type="scientific">Neodiprion lecontei</name>
    <name type="common">Redheaded pine sawfly</name>
    <dbReference type="NCBI Taxonomy" id="441921"/>
    <lineage>
        <taxon>Eukaryota</taxon>
        <taxon>Metazoa</taxon>
        <taxon>Ecdysozoa</taxon>
        <taxon>Arthropoda</taxon>
        <taxon>Hexapoda</taxon>
        <taxon>Insecta</taxon>
        <taxon>Pterygota</taxon>
        <taxon>Neoptera</taxon>
        <taxon>Endopterygota</taxon>
        <taxon>Hymenoptera</taxon>
        <taxon>Tenthredinoidea</taxon>
        <taxon>Diprionidae</taxon>
        <taxon>Diprioninae</taxon>
        <taxon>Neodiprion</taxon>
    </lineage>
</organism>
<dbReference type="PROSITE" id="PS51705">
    <property type="entry name" value="G_HFLX"/>
    <property type="match status" value="1"/>
</dbReference>